<dbReference type="InterPro" id="IPR011990">
    <property type="entry name" value="TPR-like_helical_dom_sf"/>
</dbReference>
<evidence type="ECO:0000313" key="2">
    <source>
        <dbReference type="Proteomes" id="UP000549971"/>
    </source>
</evidence>
<comment type="caution">
    <text evidence="1">The sequence shown here is derived from an EMBL/GenBank/DDBJ whole genome shotgun (WGS) entry which is preliminary data.</text>
</comment>
<protein>
    <submittedName>
        <fullName evidence="1">Tetratricopeptide (TPR) repeat protein</fullName>
    </submittedName>
</protein>
<sequence>MSDVEFRGGGFDEDLSYLIDLVEHPDPLRTATTSPRSAIRSAAEGDQVVAAIERACESDPRMALRLVAGLSSYWWSRGLQDEAAAAAERVLGMLGRTVPAGLEEEYLLTVLHGASSAEQEQLDLAQQVVLDGVGPFKYPVTVLLWSLVFGPFEASTTVADVLARHERDGDAWTRAAVELIRGYPGLVDIGPAEAEQALRIALARFRMLEDRWAMFLALTGLRQITDDLLPVTSEAVELAEELGLEEEAGLLLCERAELYLRAGALDTARADFAHALKLAEHTDCAEAAAAAQIGLARTARYAGNLVGAREHLSVVLGSCPEELVDAREEAAHELRLLCSAEATA</sequence>
<dbReference type="SUPFAM" id="SSF48452">
    <property type="entry name" value="TPR-like"/>
    <property type="match status" value="1"/>
</dbReference>
<dbReference type="EMBL" id="JACHMY010000001">
    <property type="protein sequence ID" value="MBB5839752.1"/>
    <property type="molecule type" value="Genomic_DNA"/>
</dbReference>
<name>A0A7W9JCQ9_9ACTN</name>
<dbReference type="Gene3D" id="1.25.40.10">
    <property type="entry name" value="Tetratricopeptide repeat domain"/>
    <property type="match status" value="1"/>
</dbReference>
<evidence type="ECO:0000313" key="1">
    <source>
        <dbReference type="EMBL" id="MBB5839752.1"/>
    </source>
</evidence>
<keyword evidence="2" id="KW-1185">Reference proteome</keyword>
<dbReference type="Proteomes" id="UP000549971">
    <property type="component" value="Unassembled WGS sequence"/>
</dbReference>
<gene>
    <name evidence="1" type="ORF">HDA39_006486</name>
</gene>
<proteinExistence type="predicted"/>
<dbReference type="RefSeq" id="WP_184801636.1">
    <property type="nucleotide sequence ID" value="NZ_JACHMY010000001.1"/>
</dbReference>
<reference evidence="1 2" key="1">
    <citation type="submission" date="2020-08" db="EMBL/GenBank/DDBJ databases">
        <title>Sequencing the genomes of 1000 actinobacteria strains.</title>
        <authorList>
            <person name="Klenk H.-P."/>
        </authorList>
    </citation>
    <scope>NUCLEOTIDE SEQUENCE [LARGE SCALE GENOMIC DNA]</scope>
    <source>
        <strain evidence="1 2">DSM 28967</strain>
    </source>
</reference>
<dbReference type="AlphaFoldDB" id="A0A7W9JCQ9"/>
<accession>A0A7W9JCQ9</accession>
<organism evidence="1 2">
    <name type="scientific">Kribbella italica</name>
    <dbReference type="NCBI Taxonomy" id="1540520"/>
    <lineage>
        <taxon>Bacteria</taxon>
        <taxon>Bacillati</taxon>
        <taxon>Actinomycetota</taxon>
        <taxon>Actinomycetes</taxon>
        <taxon>Propionibacteriales</taxon>
        <taxon>Kribbellaceae</taxon>
        <taxon>Kribbella</taxon>
    </lineage>
</organism>